<evidence type="ECO:0000313" key="3">
    <source>
        <dbReference type="Proteomes" id="UP000558488"/>
    </source>
</evidence>
<protein>
    <submittedName>
        <fullName evidence="2">DPEP2 neighbor</fullName>
    </submittedName>
</protein>
<comment type="caution">
    <text evidence="2">The sequence shown here is derived from an EMBL/GenBank/DDBJ whole genome shotgun (WGS) entry which is preliminary data.</text>
</comment>
<evidence type="ECO:0000256" key="1">
    <source>
        <dbReference type="SAM" id="MobiDB-lite"/>
    </source>
</evidence>
<sequence>MIDLILYIQCDLSSVPLECSTAATVTSPFPPTPGHYHVPYRKQGEPRVGWHGETYCLVSGCRSFGDAPLPTGAKVKAGMPGPRGARKRHYPVEWSNKDLGCSSPKIPRLEHDSKRLTPQKLTPEKMEVEKPDPRPALKRHHPVEKLNENLGCSSPKIQRLDYGGGRLSPLKLAG</sequence>
<proteinExistence type="predicted"/>
<feature type="compositionally biased region" description="Basic and acidic residues" evidence="1">
    <location>
        <begin position="122"/>
        <end position="135"/>
    </location>
</feature>
<feature type="region of interest" description="Disordered" evidence="1">
    <location>
        <begin position="101"/>
        <end position="174"/>
    </location>
</feature>
<organism evidence="2 3">
    <name type="scientific">Pipistrellus kuhlii</name>
    <name type="common">Kuhl's pipistrelle</name>
    <dbReference type="NCBI Taxonomy" id="59472"/>
    <lineage>
        <taxon>Eukaryota</taxon>
        <taxon>Metazoa</taxon>
        <taxon>Chordata</taxon>
        <taxon>Craniata</taxon>
        <taxon>Vertebrata</taxon>
        <taxon>Euteleostomi</taxon>
        <taxon>Mammalia</taxon>
        <taxon>Eutheria</taxon>
        <taxon>Laurasiatheria</taxon>
        <taxon>Chiroptera</taxon>
        <taxon>Yangochiroptera</taxon>
        <taxon>Vespertilionidae</taxon>
        <taxon>Pipistrellus</taxon>
    </lineage>
</organism>
<evidence type="ECO:0000313" key="2">
    <source>
        <dbReference type="EMBL" id="KAF6318409.1"/>
    </source>
</evidence>
<dbReference type="EMBL" id="JACAGB010000017">
    <property type="protein sequence ID" value="KAF6318409.1"/>
    <property type="molecule type" value="Genomic_DNA"/>
</dbReference>
<dbReference type="Proteomes" id="UP000558488">
    <property type="component" value="Unassembled WGS sequence"/>
</dbReference>
<dbReference type="AlphaFoldDB" id="A0A7J7UZV5"/>
<dbReference type="OrthoDB" id="9442052at2759"/>
<name>A0A7J7UZV5_PIPKU</name>
<keyword evidence="3" id="KW-1185">Reference proteome</keyword>
<gene>
    <name evidence="2" type="ORF">mPipKuh1_004022</name>
</gene>
<reference evidence="2 3" key="1">
    <citation type="journal article" date="2020" name="Nature">
        <title>Six reference-quality genomes reveal evolution of bat adaptations.</title>
        <authorList>
            <person name="Jebb D."/>
            <person name="Huang Z."/>
            <person name="Pippel M."/>
            <person name="Hughes G.M."/>
            <person name="Lavrichenko K."/>
            <person name="Devanna P."/>
            <person name="Winkler S."/>
            <person name="Jermiin L.S."/>
            <person name="Skirmuntt E.C."/>
            <person name="Katzourakis A."/>
            <person name="Burkitt-Gray L."/>
            <person name="Ray D.A."/>
            <person name="Sullivan K.A.M."/>
            <person name="Roscito J.G."/>
            <person name="Kirilenko B.M."/>
            <person name="Davalos L.M."/>
            <person name="Corthals A.P."/>
            <person name="Power M.L."/>
            <person name="Jones G."/>
            <person name="Ransome R.D."/>
            <person name="Dechmann D.K.N."/>
            <person name="Locatelli A.G."/>
            <person name="Puechmaille S.J."/>
            <person name="Fedrigo O."/>
            <person name="Jarvis E.D."/>
            <person name="Hiller M."/>
            <person name="Vernes S.C."/>
            <person name="Myers E.W."/>
            <person name="Teeling E.C."/>
        </authorList>
    </citation>
    <scope>NUCLEOTIDE SEQUENCE [LARGE SCALE GENOMIC DNA]</scope>
    <source>
        <strain evidence="2">MPipKuh1</strain>
        <tissue evidence="2">Flight muscle</tissue>
    </source>
</reference>
<accession>A0A7J7UZV5</accession>